<evidence type="ECO:0000313" key="4">
    <source>
        <dbReference type="Proteomes" id="UP000838763"/>
    </source>
</evidence>
<dbReference type="AlphaFoldDB" id="A0A9P1M9K4"/>
<feature type="domain" description="2EXR" evidence="2">
    <location>
        <begin position="50"/>
        <end position="148"/>
    </location>
</feature>
<protein>
    <recommendedName>
        <fullName evidence="2">2EXR domain-containing protein</fullName>
    </recommendedName>
</protein>
<comment type="caution">
    <text evidence="3">The sequence shown here is derived from an EMBL/GenBank/DDBJ whole genome shotgun (WGS) entry which is preliminary data.</text>
</comment>
<accession>A0A9P1M9K4</accession>
<dbReference type="Pfam" id="PF20150">
    <property type="entry name" value="2EXR"/>
    <property type="match status" value="1"/>
</dbReference>
<proteinExistence type="predicted"/>
<evidence type="ECO:0000313" key="3">
    <source>
        <dbReference type="EMBL" id="CAI4215302.1"/>
    </source>
</evidence>
<dbReference type="Proteomes" id="UP000838763">
    <property type="component" value="Unassembled WGS sequence"/>
</dbReference>
<feature type="compositionally biased region" description="Low complexity" evidence="1">
    <location>
        <begin position="110"/>
        <end position="124"/>
    </location>
</feature>
<dbReference type="InterPro" id="IPR045518">
    <property type="entry name" value="2EXR"/>
</dbReference>
<evidence type="ECO:0000256" key="1">
    <source>
        <dbReference type="SAM" id="MobiDB-lite"/>
    </source>
</evidence>
<keyword evidence="4" id="KW-1185">Reference proteome</keyword>
<feature type="compositionally biased region" description="Pro residues" evidence="1">
    <location>
        <begin position="125"/>
        <end position="141"/>
    </location>
</feature>
<name>A0A9P1M9K4_9PEZI</name>
<feature type="region of interest" description="Disordered" evidence="1">
    <location>
        <begin position="73"/>
        <end position="141"/>
    </location>
</feature>
<reference evidence="3" key="1">
    <citation type="submission" date="2022-11" db="EMBL/GenBank/DDBJ databases">
        <authorList>
            <person name="Scott C."/>
            <person name="Bruce N."/>
        </authorList>
    </citation>
    <scope>NUCLEOTIDE SEQUENCE</scope>
</reference>
<dbReference type="EMBL" id="CALLCH030000012">
    <property type="protein sequence ID" value="CAI4215302.1"/>
    <property type="molecule type" value="Genomic_DNA"/>
</dbReference>
<evidence type="ECO:0000259" key="2">
    <source>
        <dbReference type="Pfam" id="PF20150"/>
    </source>
</evidence>
<sequence length="295" mass="31940">MATTALAPLDVSMATPCLDIPPATWGTLSPSTSTLPPLPAPTPAPPSRLQFSSLPLEIRDLIWEHTLPPPRLFHKTSSSAASSTNPPPPNRPPHRRFRLSYPAPSPPKSAPSRAAPPAALASSSYPPPPPTAGPANPHPPLVQPRADIVYIDRSLRTTLVHERGQPEFAVVGFERVQHVAVEWRWVTSNGSVPLGNYADQPMLDLLGQRVASLYAYMPALATLHYILPLVRCDLVDLPPRITIPLESGHRPWGDVRDALVNAISAESSVQYWLRCFGDRGSYPPTLSDTGLSAMV</sequence>
<organism evidence="3 4">
    <name type="scientific">Parascedosporium putredinis</name>
    <dbReference type="NCBI Taxonomy" id="1442378"/>
    <lineage>
        <taxon>Eukaryota</taxon>
        <taxon>Fungi</taxon>
        <taxon>Dikarya</taxon>
        <taxon>Ascomycota</taxon>
        <taxon>Pezizomycotina</taxon>
        <taxon>Sordariomycetes</taxon>
        <taxon>Hypocreomycetidae</taxon>
        <taxon>Microascales</taxon>
        <taxon>Microascaceae</taxon>
        <taxon>Parascedosporium</taxon>
    </lineage>
</organism>
<gene>
    <name evidence="3" type="ORF">PPNO1_LOCUS5015</name>
</gene>
<dbReference type="OrthoDB" id="3561261at2759"/>